<evidence type="ECO:0000313" key="1">
    <source>
        <dbReference type="EMBL" id="KIL58136.1"/>
    </source>
</evidence>
<dbReference type="Proteomes" id="UP000054549">
    <property type="component" value="Unassembled WGS sequence"/>
</dbReference>
<dbReference type="InParanoid" id="A0A0C2WN43"/>
<reference evidence="1 2" key="1">
    <citation type="submission" date="2014-04" db="EMBL/GenBank/DDBJ databases">
        <title>Evolutionary Origins and Diversification of the Mycorrhizal Mutualists.</title>
        <authorList>
            <consortium name="DOE Joint Genome Institute"/>
            <consortium name="Mycorrhizal Genomics Consortium"/>
            <person name="Kohler A."/>
            <person name="Kuo A."/>
            <person name="Nagy L.G."/>
            <person name="Floudas D."/>
            <person name="Copeland A."/>
            <person name="Barry K.W."/>
            <person name="Cichocki N."/>
            <person name="Veneault-Fourrey C."/>
            <person name="LaButti K."/>
            <person name="Lindquist E.A."/>
            <person name="Lipzen A."/>
            <person name="Lundell T."/>
            <person name="Morin E."/>
            <person name="Murat C."/>
            <person name="Riley R."/>
            <person name="Ohm R."/>
            <person name="Sun H."/>
            <person name="Tunlid A."/>
            <person name="Henrissat B."/>
            <person name="Grigoriev I.V."/>
            <person name="Hibbett D.S."/>
            <person name="Martin F."/>
        </authorList>
    </citation>
    <scope>NUCLEOTIDE SEQUENCE [LARGE SCALE GENOMIC DNA]</scope>
    <source>
        <strain evidence="1 2">Koide BX008</strain>
    </source>
</reference>
<protein>
    <submittedName>
        <fullName evidence="1">Uncharacterized protein</fullName>
    </submittedName>
</protein>
<accession>A0A0C2WN43</accession>
<name>A0A0C2WN43_AMAMK</name>
<dbReference type="HOGENOM" id="CLU_1570215_0_0_1"/>
<keyword evidence="2" id="KW-1185">Reference proteome</keyword>
<gene>
    <name evidence="1" type="ORF">M378DRAFT_338861</name>
</gene>
<sequence>MNICPMSFIRTRTTSWSVPADMKPAKWTNLPNAAIQVEIDRCQKVFPPGSHSSLAADAPATTKISVDTRLVNRRTLEQFSACEGSYRRSVQSVDGYPISWMVAYTCRSRMDHSNFECAGESTRFRKSGVAQNTLSVDGKYWSLDAWCPSFVRSRPTRWRRSSRREANQVD</sequence>
<dbReference type="AlphaFoldDB" id="A0A0C2WN43"/>
<evidence type="ECO:0000313" key="2">
    <source>
        <dbReference type="Proteomes" id="UP000054549"/>
    </source>
</evidence>
<organism evidence="1 2">
    <name type="scientific">Amanita muscaria (strain Koide BX008)</name>
    <dbReference type="NCBI Taxonomy" id="946122"/>
    <lineage>
        <taxon>Eukaryota</taxon>
        <taxon>Fungi</taxon>
        <taxon>Dikarya</taxon>
        <taxon>Basidiomycota</taxon>
        <taxon>Agaricomycotina</taxon>
        <taxon>Agaricomycetes</taxon>
        <taxon>Agaricomycetidae</taxon>
        <taxon>Agaricales</taxon>
        <taxon>Pluteineae</taxon>
        <taxon>Amanitaceae</taxon>
        <taxon>Amanita</taxon>
    </lineage>
</organism>
<proteinExistence type="predicted"/>
<dbReference type="EMBL" id="KN818346">
    <property type="protein sequence ID" value="KIL58136.1"/>
    <property type="molecule type" value="Genomic_DNA"/>
</dbReference>